<evidence type="ECO:0000256" key="2">
    <source>
        <dbReference type="SAM" id="SignalP"/>
    </source>
</evidence>
<feature type="domain" description="Outer membrane protein beta-barrel" evidence="3">
    <location>
        <begin position="7"/>
        <end position="163"/>
    </location>
</feature>
<name>A0A9X2AIS0_9FLAO</name>
<evidence type="ECO:0000313" key="4">
    <source>
        <dbReference type="EMBL" id="MCI2228372.1"/>
    </source>
</evidence>
<evidence type="ECO:0000313" key="5">
    <source>
        <dbReference type="Proteomes" id="UP001139369"/>
    </source>
</evidence>
<dbReference type="AlphaFoldDB" id="A0A9X2AIS0"/>
<dbReference type="EMBL" id="JAKQYM010000002">
    <property type="protein sequence ID" value="MCI2228372.1"/>
    <property type="molecule type" value="Genomic_DNA"/>
</dbReference>
<accession>A0A9X2AIS0</accession>
<dbReference type="InterPro" id="IPR011250">
    <property type="entry name" value="OMP/PagP_B-barrel"/>
</dbReference>
<reference evidence="4" key="1">
    <citation type="submission" date="2022-02" db="EMBL/GenBank/DDBJ databases">
        <title>Polaribacter sp. MSW13, isolated from seawater.</title>
        <authorList>
            <person name="Kristyanto S."/>
            <person name="Jung J."/>
            <person name="Jeon C.O."/>
        </authorList>
    </citation>
    <scope>NUCLEOTIDE SEQUENCE</scope>
    <source>
        <strain evidence="4">MSW13</strain>
    </source>
</reference>
<keyword evidence="5" id="KW-1185">Reference proteome</keyword>
<dbReference type="InterPro" id="IPR027385">
    <property type="entry name" value="Beta-barrel_OMP"/>
</dbReference>
<comment type="caution">
    <text evidence="4">The sequence shown here is derived from an EMBL/GenBank/DDBJ whole genome shotgun (WGS) entry which is preliminary data.</text>
</comment>
<proteinExistence type="predicted"/>
<organism evidence="4 5">
    <name type="scientific">Polaribacter marinus</name>
    <dbReference type="NCBI Taxonomy" id="2916838"/>
    <lineage>
        <taxon>Bacteria</taxon>
        <taxon>Pseudomonadati</taxon>
        <taxon>Bacteroidota</taxon>
        <taxon>Flavobacteriia</taxon>
        <taxon>Flavobacteriales</taxon>
        <taxon>Flavobacteriaceae</taxon>
    </lineage>
</organism>
<sequence>MKKLLFIAVFAICGLGTANAQEGAFNVGGNLGFPTGDMSDISSFAISVEANYLFNLSDEFKVGPSVSYLHYFGKNDILGTGIDANDTSFLPIAAAGRYAASEKFTIGADLGYGIGISPNGQEGAFYYRPMVGYAISDKVMLQASYTGMSKDGFTISNFGFGAMFAL</sequence>
<dbReference type="SUPFAM" id="SSF56925">
    <property type="entry name" value="OMPA-like"/>
    <property type="match status" value="1"/>
</dbReference>
<feature type="signal peptide" evidence="2">
    <location>
        <begin position="1"/>
        <end position="20"/>
    </location>
</feature>
<gene>
    <name evidence="4" type="ORF">MC378_04275</name>
</gene>
<dbReference type="RefSeq" id="WP_242177485.1">
    <property type="nucleotide sequence ID" value="NZ_JAKQYM010000002.1"/>
</dbReference>
<protein>
    <submittedName>
        <fullName evidence="4">Outer membrane beta-barrel protein</fullName>
    </submittedName>
</protein>
<feature type="chain" id="PRO_5040938252" evidence="2">
    <location>
        <begin position="21"/>
        <end position="166"/>
    </location>
</feature>
<evidence type="ECO:0000256" key="1">
    <source>
        <dbReference type="ARBA" id="ARBA00022729"/>
    </source>
</evidence>
<keyword evidence="1 2" id="KW-0732">Signal</keyword>
<dbReference type="Pfam" id="PF13505">
    <property type="entry name" value="OMP_b-brl"/>
    <property type="match status" value="1"/>
</dbReference>
<evidence type="ECO:0000259" key="3">
    <source>
        <dbReference type="Pfam" id="PF13505"/>
    </source>
</evidence>
<dbReference type="Proteomes" id="UP001139369">
    <property type="component" value="Unassembled WGS sequence"/>
</dbReference>